<gene>
    <name evidence="3" type="ORF">SHK19_01045</name>
</gene>
<protein>
    <submittedName>
        <fullName evidence="3">Uncharacterized protein</fullName>
    </submittedName>
</protein>
<evidence type="ECO:0000256" key="1">
    <source>
        <dbReference type="SAM" id="MobiDB-lite"/>
    </source>
</evidence>
<feature type="region of interest" description="Disordered" evidence="1">
    <location>
        <begin position="41"/>
        <end position="60"/>
    </location>
</feature>
<evidence type="ECO:0000313" key="3">
    <source>
        <dbReference type="EMBL" id="WQQ26834.1"/>
    </source>
</evidence>
<feature type="chain" id="PRO_5045467086" evidence="2">
    <location>
        <begin position="26"/>
        <end position="292"/>
    </location>
</feature>
<dbReference type="EMBL" id="CP141059">
    <property type="protein sequence ID" value="WQQ26834.1"/>
    <property type="molecule type" value="Genomic_DNA"/>
</dbReference>
<evidence type="ECO:0000256" key="2">
    <source>
        <dbReference type="SAM" id="SignalP"/>
    </source>
</evidence>
<dbReference type="RefSeq" id="WP_322937605.1">
    <property type="nucleotide sequence ID" value="NZ_CP141059.1"/>
</dbReference>
<keyword evidence="2" id="KW-0732">Signal</keyword>
<feature type="signal peptide" evidence="2">
    <location>
        <begin position="1"/>
        <end position="25"/>
    </location>
</feature>
<name>A0ABZ0ZSQ7_9ACTN</name>
<dbReference type="Proteomes" id="UP001327225">
    <property type="component" value="Chromosome"/>
</dbReference>
<evidence type="ECO:0000313" key="4">
    <source>
        <dbReference type="Proteomes" id="UP001327225"/>
    </source>
</evidence>
<sequence length="292" mass="30970">MLSRLLGIVVLVAGLFVATVPTADADEPICHWTPDGKYVCTDTDSGGDPGDDGSGDGGSTEPTCQLWGQFTYCVGTQACRNIPWHPPYRLPDGPKPQPDSEPLIRQCDLGEPGVLGPYRLTIYWSDSGEPEPPSLYEQALTAIGEIDTTIPALETSPDGRTLVYIPVWYWLAGGAGDRTGSSAFGLVATAALDHVEVDPGDGSDSIACPWVTSAEQAEQECNHTYDRASDDGTARWNGRPAHLASVTAVWNLSFEINGTPVTIPNAPATLTSEASTAPVRVDEQGSVVTDVR</sequence>
<reference evidence="4" key="1">
    <citation type="submission" date="2023-12" db="EMBL/GenBank/DDBJ databases">
        <title>Novel species in genus Nocardioides.</title>
        <authorList>
            <person name="Zhou H."/>
        </authorList>
    </citation>
    <scope>NUCLEOTIDE SEQUENCE [LARGE SCALE GENOMIC DNA]</scope>
    <source>
        <strain evidence="4">HM61</strain>
    </source>
</reference>
<proteinExistence type="predicted"/>
<accession>A0ABZ0ZSQ7</accession>
<keyword evidence="4" id="KW-1185">Reference proteome</keyword>
<organism evidence="3 4">
    <name type="scientific">Nocardioides bizhenqiangii</name>
    <dbReference type="NCBI Taxonomy" id="3095076"/>
    <lineage>
        <taxon>Bacteria</taxon>
        <taxon>Bacillati</taxon>
        <taxon>Actinomycetota</taxon>
        <taxon>Actinomycetes</taxon>
        <taxon>Propionibacteriales</taxon>
        <taxon>Nocardioidaceae</taxon>
        <taxon>Nocardioides</taxon>
    </lineage>
</organism>